<feature type="domain" description="Heavy metal binding" evidence="2">
    <location>
        <begin position="14"/>
        <end position="40"/>
    </location>
</feature>
<dbReference type="Proteomes" id="UP000178336">
    <property type="component" value="Unassembled WGS sequence"/>
</dbReference>
<dbReference type="STRING" id="1797724.A3A48_01445"/>
<comment type="caution">
    <text evidence="3">The sequence shown here is derived from an EMBL/GenBank/DDBJ whole genome shotgun (WGS) entry which is preliminary data.</text>
</comment>
<evidence type="ECO:0000313" key="4">
    <source>
        <dbReference type="Proteomes" id="UP000178336"/>
    </source>
</evidence>
<evidence type="ECO:0000259" key="2">
    <source>
        <dbReference type="Pfam" id="PF19335"/>
    </source>
</evidence>
<organism evidence="3 4">
    <name type="scientific">Candidatus Curtissbacteria bacterium RIFCSPLOWO2_01_FULL_37_9</name>
    <dbReference type="NCBI Taxonomy" id="1797724"/>
    <lineage>
        <taxon>Bacteria</taxon>
        <taxon>Candidatus Curtissiibacteriota</taxon>
    </lineage>
</organism>
<gene>
    <name evidence="3" type="ORF">A3A48_01445</name>
</gene>
<evidence type="ECO:0000313" key="3">
    <source>
        <dbReference type="EMBL" id="OGD93877.1"/>
    </source>
</evidence>
<sequence length="233" mass="26756">MVLHQMKNKDKKIYTCPMHSEVESGKGGKCPKCKMDLVKVKAESVNSGGKFKKSTLNIKLQNIVISAFLLSLIWFLWVVWYKVIPHKTPDVHYHAGFIVVKDNRQENFADFKFMKFEPCTVDNGNNHQESEEDKQLEKAHLHDNIGDVVHVERNGAKWKDLFTNIKYGLNYSEAEAYINGNKVSGFQNRPIEAYDSLVVFIGTRNDFDQFLSKTVTREHIQEAESKDEGYGGH</sequence>
<protein>
    <recommendedName>
        <fullName evidence="2">Heavy metal binding domain-containing protein</fullName>
    </recommendedName>
</protein>
<accession>A0A1F5GQ34</accession>
<dbReference type="EMBL" id="MFBN01000057">
    <property type="protein sequence ID" value="OGD93877.1"/>
    <property type="molecule type" value="Genomic_DNA"/>
</dbReference>
<dbReference type="Pfam" id="PF19335">
    <property type="entry name" value="HMBD"/>
    <property type="match status" value="1"/>
</dbReference>
<keyword evidence="1" id="KW-0472">Membrane</keyword>
<keyword evidence="1" id="KW-1133">Transmembrane helix</keyword>
<evidence type="ECO:0000256" key="1">
    <source>
        <dbReference type="SAM" id="Phobius"/>
    </source>
</evidence>
<reference evidence="3 4" key="1">
    <citation type="journal article" date="2016" name="Nat. Commun.">
        <title>Thousands of microbial genomes shed light on interconnected biogeochemical processes in an aquifer system.</title>
        <authorList>
            <person name="Anantharaman K."/>
            <person name="Brown C.T."/>
            <person name="Hug L.A."/>
            <person name="Sharon I."/>
            <person name="Castelle C.J."/>
            <person name="Probst A.J."/>
            <person name="Thomas B.C."/>
            <person name="Singh A."/>
            <person name="Wilkins M.J."/>
            <person name="Karaoz U."/>
            <person name="Brodie E.L."/>
            <person name="Williams K.H."/>
            <person name="Hubbard S.S."/>
            <person name="Banfield J.F."/>
        </authorList>
    </citation>
    <scope>NUCLEOTIDE SEQUENCE [LARGE SCALE GENOMIC DNA]</scope>
</reference>
<dbReference type="GO" id="GO:0046872">
    <property type="term" value="F:metal ion binding"/>
    <property type="evidence" value="ECO:0007669"/>
    <property type="project" value="InterPro"/>
</dbReference>
<name>A0A1F5GQ34_9BACT</name>
<dbReference type="InterPro" id="IPR045800">
    <property type="entry name" value="HMBD"/>
</dbReference>
<keyword evidence="1" id="KW-0812">Transmembrane</keyword>
<dbReference type="AlphaFoldDB" id="A0A1F5GQ34"/>
<feature type="transmembrane region" description="Helical" evidence="1">
    <location>
        <begin position="60"/>
        <end position="80"/>
    </location>
</feature>
<proteinExistence type="predicted"/>